<dbReference type="RefSeq" id="WP_160835240.1">
    <property type="nucleotide sequence ID" value="NZ_WMET01000001.1"/>
</dbReference>
<comment type="caution">
    <text evidence="2">The sequence shown here is derived from an EMBL/GenBank/DDBJ whole genome shotgun (WGS) entry which is preliminary data.</text>
</comment>
<proteinExistence type="predicted"/>
<feature type="transmembrane region" description="Helical" evidence="1">
    <location>
        <begin position="6"/>
        <end position="23"/>
    </location>
</feature>
<dbReference type="EMBL" id="WMET01000001">
    <property type="protein sequence ID" value="MYL18794.1"/>
    <property type="molecule type" value="Genomic_DNA"/>
</dbReference>
<evidence type="ECO:0000313" key="2">
    <source>
        <dbReference type="EMBL" id="MYL18794.1"/>
    </source>
</evidence>
<feature type="transmembrane region" description="Helical" evidence="1">
    <location>
        <begin position="32"/>
        <end position="54"/>
    </location>
</feature>
<dbReference type="AlphaFoldDB" id="A0A845DZC3"/>
<name>A0A845DZC3_9BACI</name>
<evidence type="ECO:0000256" key="1">
    <source>
        <dbReference type="SAM" id="Phobius"/>
    </source>
</evidence>
<protein>
    <recommendedName>
        <fullName evidence="4">YesK-like protein</fullName>
    </recommendedName>
</protein>
<sequence length="84" mass="8754">MTTGAVIVFAAALILAAVGWKKWKSLKYGRPVILTLLFAAFGIGGALLLMLYLGSSGVPGALVITIALFAIVVLGASEYLSRRT</sequence>
<reference evidence="2 3" key="1">
    <citation type="submission" date="2019-11" db="EMBL/GenBank/DDBJ databases">
        <title>Genome sequences of 17 halophilic strains isolated from different environments.</title>
        <authorList>
            <person name="Furrow R.E."/>
        </authorList>
    </citation>
    <scope>NUCLEOTIDE SEQUENCE [LARGE SCALE GENOMIC DNA]</scope>
    <source>
        <strain evidence="2 3">22511_23_Filter</strain>
    </source>
</reference>
<feature type="transmembrane region" description="Helical" evidence="1">
    <location>
        <begin position="60"/>
        <end position="80"/>
    </location>
</feature>
<dbReference type="OrthoDB" id="9912852at2"/>
<accession>A0A845DZC3</accession>
<evidence type="ECO:0008006" key="4">
    <source>
        <dbReference type="Google" id="ProtNLM"/>
    </source>
</evidence>
<keyword evidence="1" id="KW-0472">Membrane</keyword>
<evidence type="ECO:0000313" key="3">
    <source>
        <dbReference type="Proteomes" id="UP000460949"/>
    </source>
</evidence>
<keyword evidence="1" id="KW-0812">Transmembrane</keyword>
<dbReference type="Proteomes" id="UP000460949">
    <property type="component" value="Unassembled WGS sequence"/>
</dbReference>
<keyword evidence="1" id="KW-1133">Transmembrane helix</keyword>
<gene>
    <name evidence="2" type="ORF">GLW04_02765</name>
</gene>
<organism evidence="2 3">
    <name type="scientific">Halobacillus litoralis</name>
    <dbReference type="NCBI Taxonomy" id="45668"/>
    <lineage>
        <taxon>Bacteria</taxon>
        <taxon>Bacillati</taxon>
        <taxon>Bacillota</taxon>
        <taxon>Bacilli</taxon>
        <taxon>Bacillales</taxon>
        <taxon>Bacillaceae</taxon>
        <taxon>Halobacillus</taxon>
    </lineage>
</organism>